<evidence type="ECO:0000313" key="2">
    <source>
        <dbReference type="Proteomes" id="UP001054837"/>
    </source>
</evidence>
<dbReference type="EMBL" id="BPLQ01015363">
    <property type="protein sequence ID" value="GIY87669.1"/>
    <property type="molecule type" value="Genomic_DNA"/>
</dbReference>
<keyword evidence="2" id="KW-1185">Reference proteome</keyword>
<gene>
    <name evidence="1" type="ORF">CDAR_118581</name>
</gene>
<reference evidence="1 2" key="1">
    <citation type="submission" date="2021-06" db="EMBL/GenBank/DDBJ databases">
        <title>Caerostris darwini draft genome.</title>
        <authorList>
            <person name="Kono N."/>
            <person name="Arakawa K."/>
        </authorList>
    </citation>
    <scope>NUCLEOTIDE SEQUENCE [LARGE SCALE GENOMIC DNA]</scope>
</reference>
<sequence length="84" mass="9436">MLFRVLRGGWVNGLKKGLSGERVEDVARDERVKEDSVTSGNFISPLSTSPYVPSSMFCSPRTKPCTEAKLTFKLSFNRKKQKPI</sequence>
<accession>A0AAV4WZI4</accession>
<protein>
    <submittedName>
        <fullName evidence="1">Uncharacterized protein</fullName>
    </submittedName>
</protein>
<evidence type="ECO:0000313" key="1">
    <source>
        <dbReference type="EMBL" id="GIY87669.1"/>
    </source>
</evidence>
<name>A0AAV4WZI4_9ARAC</name>
<dbReference type="Proteomes" id="UP001054837">
    <property type="component" value="Unassembled WGS sequence"/>
</dbReference>
<organism evidence="1 2">
    <name type="scientific">Caerostris darwini</name>
    <dbReference type="NCBI Taxonomy" id="1538125"/>
    <lineage>
        <taxon>Eukaryota</taxon>
        <taxon>Metazoa</taxon>
        <taxon>Ecdysozoa</taxon>
        <taxon>Arthropoda</taxon>
        <taxon>Chelicerata</taxon>
        <taxon>Arachnida</taxon>
        <taxon>Araneae</taxon>
        <taxon>Araneomorphae</taxon>
        <taxon>Entelegynae</taxon>
        <taxon>Araneoidea</taxon>
        <taxon>Araneidae</taxon>
        <taxon>Caerostris</taxon>
    </lineage>
</organism>
<dbReference type="AlphaFoldDB" id="A0AAV4WZI4"/>
<comment type="caution">
    <text evidence="1">The sequence shown here is derived from an EMBL/GenBank/DDBJ whole genome shotgun (WGS) entry which is preliminary data.</text>
</comment>
<proteinExistence type="predicted"/>